<name>A0A8S5UU97_9CAUD</name>
<organism evidence="1">
    <name type="scientific">Siphoviridae sp. ctGsX68</name>
    <dbReference type="NCBI Taxonomy" id="2825417"/>
    <lineage>
        <taxon>Viruses</taxon>
        <taxon>Duplodnaviria</taxon>
        <taxon>Heunggongvirae</taxon>
        <taxon>Uroviricota</taxon>
        <taxon>Caudoviricetes</taxon>
    </lineage>
</organism>
<evidence type="ECO:0000313" key="1">
    <source>
        <dbReference type="EMBL" id="DAF98055.1"/>
    </source>
</evidence>
<protein>
    <submittedName>
        <fullName evidence="1">Uncharacterized protein</fullName>
    </submittedName>
</protein>
<dbReference type="EMBL" id="BK016141">
    <property type="protein sequence ID" value="DAF98055.1"/>
    <property type="molecule type" value="Genomic_DNA"/>
</dbReference>
<proteinExistence type="predicted"/>
<reference evidence="1" key="1">
    <citation type="journal article" date="2021" name="Proc. Natl. Acad. Sci. U.S.A.">
        <title>A Catalog of Tens of Thousands of Viruses from Human Metagenomes Reveals Hidden Associations with Chronic Diseases.</title>
        <authorList>
            <person name="Tisza M.J."/>
            <person name="Buck C.B."/>
        </authorList>
    </citation>
    <scope>NUCLEOTIDE SEQUENCE</scope>
    <source>
        <strain evidence="1">CtGsX68</strain>
    </source>
</reference>
<accession>A0A8S5UU97</accession>
<sequence>MLKRNRREIWYANPTGASHMETDEWGNETGEETEVFTEPVRVLLNISSAVGQEAIEVFGSNTNYTRTIAAPVDCPIQERARIWYDRDVSEPHNYVVRKVADGLDSKLFALSEV</sequence>